<evidence type="ECO:0000259" key="2">
    <source>
        <dbReference type="Pfam" id="PF25078"/>
    </source>
</evidence>
<comment type="caution">
    <text evidence="3">The sequence shown here is derived from an EMBL/GenBank/DDBJ whole genome shotgun (WGS) entry which is preliminary data.</text>
</comment>
<dbReference type="AlphaFoldDB" id="A0A5M9K597"/>
<keyword evidence="1" id="KW-0175">Coiled coil</keyword>
<keyword evidence="4" id="KW-1185">Reference proteome</keyword>
<dbReference type="Proteomes" id="UP000322873">
    <property type="component" value="Unassembled WGS sequence"/>
</dbReference>
<protein>
    <recommendedName>
        <fullName evidence="2">DUF7801 domain-containing protein</fullName>
    </recommendedName>
</protein>
<evidence type="ECO:0000313" key="4">
    <source>
        <dbReference type="Proteomes" id="UP000322873"/>
    </source>
</evidence>
<evidence type="ECO:0000256" key="1">
    <source>
        <dbReference type="SAM" id="Coils"/>
    </source>
</evidence>
<proteinExistence type="predicted"/>
<dbReference type="InterPro" id="IPR056703">
    <property type="entry name" value="DUF7801"/>
</dbReference>
<accession>A0A5M9K597</accession>
<sequence length="109" mass="12198">MVCIRFTGSTCCGEVASNPAIQREIDAMTNKNKALQEQMDALHNKNFMLQGEIAALQAARSPAPNNAEAEAKLKELKKELAEAIEEYEVMTKASIEWEKEREKLEAEID</sequence>
<feature type="domain" description="DUF7801" evidence="2">
    <location>
        <begin position="32"/>
        <end position="109"/>
    </location>
</feature>
<dbReference type="VEuPathDB" id="FungiDB:MFRU_002g02400"/>
<gene>
    <name evidence="3" type="ORF">EYC84_004399</name>
</gene>
<evidence type="ECO:0000313" key="3">
    <source>
        <dbReference type="EMBL" id="KAA8575202.1"/>
    </source>
</evidence>
<reference evidence="3 4" key="1">
    <citation type="submission" date="2019-06" db="EMBL/GenBank/DDBJ databases">
        <title>Genome Sequence of the Brown Rot Fungal Pathogen Monilinia fructicola.</title>
        <authorList>
            <person name="De Miccolis Angelini R.M."/>
            <person name="Landi L."/>
            <person name="Abate D."/>
            <person name="Pollastro S."/>
            <person name="Romanazzi G."/>
            <person name="Faretra F."/>
        </authorList>
    </citation>
    <scope>NUCLEOTIDE SEQUENCE [LARGE SCALE GENOMIC DNA]</scope>
    <source>
        <strain evidence="3 4">Mfrc123</strain>
    </source>
</reference>
<dbReference type="EMBL" id="VICG01000002">
    <property type="protein sequence ID" value="KAA8575202.1"/>
    <property type="molecule type" value="Genomic_DNA"/>
</dbReference>
<name>A0A5M9K597_MONFR</name>
<feature type="coiled-coil region" evidence="1">
    <location>
        <begin position="18"/>
        <end position="107"/>
    </location>
</feature>
<dbReference type="Pfam" id="PF25078">
    <property type="entry name" value="DUF7801"/>
    <property type="match status" value="1"/>
</dbReference>
<organism evidence="3 4">
    <name type="scientific">Monilinia fructicola</name>
    <name type="common">Brown rot fungus</name>
    <name type="synonym">Ciboria fructicola</name>
    <dbReference type="NCBI Taxonomy" id="38448"/>
    <lineage>
        <taxon>Eukaryota</taxon>
        <taxon>Fungi</taxon>
        <taxon>Dikarya</taxon>
        <taxon>Ascomycota</taxon>
        <taxon>Pezizomycotina</taxon>
        <taxon>Leotiomycetes</taxon>
        <taxon>Helotiales</taxon>
        <taxon>Sclerotiniaceae</taxon>
        <taxon>Monilinia</taxon>
    </lineage>
</organism>